<proteinExistence type="predicted"/>
<evidence type="ECO:0000256" key="2">
    <source>
        <dbReference type="SAM" id="SignalP"/>
    </source>
</evidence>
<gene>
    <name evidence="3" type="ORF">HHU08_23285</name>
</gene>
<accession>A0A7Y0KCI2</accession>
<evidence type="ECO:0000313" key="3">
    <source>
        <dbReference type="EMBL" id="NMO79851.1"/>
    </source>
</evidence>
<evidence type="ECO:0000256" key="1">
    <source>
        <dbReference type="SAM" id="MobiDB-lite"/>
    </source>
</evidence>
<evidence type="ECO:0008006" key="5">
    <source>
        <dbReference type="Google" id="ProtNLM"/>
    </source>
</evidence>
<dbReference type="PROSITE" id="PS51257">
    <property type="entry name" value="PROKAR_LIPOPROTEIN"/>
    <property type="match status" value="1"/>
</dbReference>
<keyword evidence="4" id="KW-1185">Reference proteome</keyword>
<comment type="caution">
    <text evidence="3">The sequence shown here is derived from an EMBL/GenBank/DDBJ whole genome shotgun (WGS) entry which is preliminary data.</text>
</comment>
<dbReference type="RefSeq" id="WP_101729953.1">
    <property type="nucleotide sequence ID" value="NZ_JABBPK010000001.1"/>
</dbReference>
<reference evidence="3 4" key="1">
    <citation type="submission" date="2020-04" db="EMBL/GenBank/DDBJ databases">
        <title>Bacillus sp. UniB3 isolated from commercial digestive syrup.</title>
        <authorList>
            <person name="Thorat V."/>
            <person name="Kirdat K."/>
            <person name="Tiwarekar B."/>
            <person name="Yadav A."/>
        </authorList>
    </citation>
    <scope>NUCLEOTIDE SEQUENCE [LARGE SCALE GENOMIC DNA]</scope>
    <source>
        <strain evidence="3 4">UniB3</strain>
    </source>
</reference>
<evidence type="ECO:0000313" key="4">
    <source>
        <dbReference type="Proteomes" id="UP000588491"/>
    </source>
</evidence>
<feature type="compositionally biased region" description="Polar residues" evidence="1">
    <location>
        <begin position="40"/>
        <end position="57"/>
    </location>
</feature>
<feature type="region of interest" description="Disordered" evidence="1">
    <location>
        <begin position="20"/>
        <end position="58"/>
    </location>
</feature>
<keyword evidence="2" id="KW-0732">Signal</keyword>
<sequence>MKKILFFSLFTFSLIASGCSNGSTDSQPDSPTEEKANAAGQANTETDQTTEEPPSTDEQIKEIRSMLKMKDNKLPTKFPITDSEYIAAKINENETDGYSISFYQTQEAVSINDESLATNDNLIATFKAETFDDENKQKELFPEVSLDSVPDDMKVDLGHQITGMREGAAGSSYLVWKEGRWVLQIKSISEDQLDSVDIARKMVDYLEENALPVPKENGRVEVNYPKNAEEVEITARWEEGNVVYTLETAEVPINALMMTVSTE</sequence>
<feature type="chain" id="PRO_5038648512" description="Lipoprotein" evidence="2">
    <location>
        <begin position="23"/>
        <end position="263"/>
    </location>
</feature>
<dbReference type="EMBL" id="JABBPK010000001">
    <property type="protein sequence ID" value="NMO79851.1"/>
    <property type="molecule type" value="Genomic_DNA"/>
</dbReference>
<feature type="compositionally biased region" description="Polar residues" evidence="1">
    <location>
        <begin position="20"/>
        <end position="30"/>
    </location>
</feature>
<organism evidence="3 4">
    <name type="scientific">Niallia alba</name>
    <dbReference type="NCBI Taxonomy" id="2729105"/>
    <lineage>
        <taxon>Bacteria</taxon>
        <taxon>Bacillati</taxon>
        <taxon>Bacillota</taxon>
        <taxon>Bacilli</taxon>
        <taxon>Bacillales</taxon>
        <taxon>Bacillaceae</taxon>
        <taxon>Niallia</taxon>
    </lineage>
</organism>
<name>A0A7Y0KCI2_9BACI</name>
<feature type="signal peptide" evidence="2">
    <location>
        <begin position="1"/>
        <end position="22"/>
    </location>
</feature>
<dbReference type="Proteomes" id="UP000588491">
    <property type="component" value="Unassembled WGS sequence"/>
</dbReference>
<dbReference type="AlphaFoldDB" id="A0A7Y0KCI2"/>
<protein>
    <recommendedName>
        <fullName evidence="5">Lipoprotein</fullName>
    </recommendedName>
</protein>